<dbReference type="PANTHER" id="PTHR31596">
    <property type="entry name" value="T-CELL ACTIVATION INHIBITOR, MITOCHONDRIAL"/>
    <property type="match status" value="1"/>
</dbReference>
<evidence type="ECO:0000313" key="4">
    <source>
        <dbReference type="RefSeq" id="XP_003743609.1"/>
    </source>
</evidence>
<dbReference type="AlphaFoldDB" id="A0AAJ6QRL8"/>
<name>A0AAJ6QRL8_9ACAR</name>
<evidence type="ECO:0000259" key="1">
    <source>
        <dbReference type="Pfam" id="PF14687"/>
    </source>
</evidence>
<evidence type="ECO:0000313" key="3">
    <source>
        <dbReference type="Proteomes" id="UP000694867"/>
    </source>
</evidence>
<dbReference type="GO" id="GO:0005739">
    <property type="term" value="C:mitochondrion"/>
    <property type="evidence" value="ECO:0007669"/>
    <property type="project" value="TreeGrafter"/>
</dbReference>
<sequence length="469" mass="54093">MFFCRFRFFHTSATYRMRWAEVSAALRPFYLKVHPDMFMNFPNARITNEDSLKDLNSYLEALTKTQTPQNRKLDFFIKREGSSQLTRLTVDLRGRGLVDTLKHILRLVDLPIDKITGTSYDRESSSFKEDQYGYQREGDPYWNLHEDEFSRAPDVSKKMSLNKFLEENVDAALERSRLAQPMYEETHRVEAQVLSALGLKQVVWDCGWGIAHYRAGLLALLNLHEHHSDVRGILENRTLIFGQWTGVSLEGNIILSSAEVRHHWLRFLREVDKQFKFVDWVPHSEKQLTDVLRGIRISHERLHGRTLAYKYLVQVDKLTKTLHRWLWLNKFPAAIPDDLSTFSLIVENDAGPLMVSHSGELIVPASCPAQLFVDFLESSLPLAEKAMARHAVDILEEEELHAQVMWKLGLRELSKDETISSFRMVKCLTALLEASDELSTSLQDCHIRVSNCYSVLQDGILCIPSDLDS</sequence>
<feature type="domain" description="DUF4461" evidence="2">
    <location>
        <begin position="160"/>
        <end position="466"/>
    </location>
</feature>
<feature type="domain" description="DUF4460" evidence="1">
    <location>
        <begin position="20"/>
        <end position="102"/>
    </location>
</feature>
<keyword evidence="3" id="KW-1185">Reference proteome</keyword>
<proteinExistence type="predicted"/>
<dbReference type="Proteomes" id="UP000694867">
    <property type="component" value="Unplaced"/>
</dbReference>
<dbReference type="KEGG" id="goe:100897161"/>
<reference evidence="4" key="1">
    <citation type="submission" date="2025-08" db="UniProtKB">
        <authorList>
            <consortium name="RefSeq"/>
        </authorList>
    </citation>
    <scope>IDENTIFICATION</scope>
</reference>
<dbReference type="InterPro" id="IPR027989">
    <property type="entry name" value="DUF4461"/>
</dbReference>
<dbReference type="Pfam" id="PF14688">
    <property type="entry name" value="DUF4461"/>
    <property type="match status" value="1"/>
</dbReference>
<gene>
    <name evidence="4" type="primary">LOC100897161</name>
</gene>
<dbReference type="InterPro" id="IPR027986">
    <property type="entry name" value="TCAIM"/>
</dbReference>
<dbReference type="PANTHER" id="PTHR31596:SF1">
    <property type="entry name" value="T-CELL ACTIVATION INHIBITOR, MITOCHONDRIAL"/>
    <property type="match status" value="1"/>
</dbReference>
<dbReference type="Pfam" id="PF14687">
    <property type="entry name" value="DUF4460"/>
    <property type="match status" value="1"/>
</dbReference>
<protein>
    <submittedName>
        <fullName evidence="4">T-cell activation inhibitor, mitochondrial</fullName>
    </submittedName>
</protein>
<dbReference type="InterPro" id="IPR028031">
    <property type="entry name" value="DUF4460"/>
</dbReference>
<accession>A0AAJ6QRL8</accession>
<dbReference type="GeneID" id="100897161"/>
<organism evidence="3 4">
    <name type="scientific">Galendromus occidentalis</name>
    <name type="common">western predatory mite</name>
    <dbReference type="NCBI Taxonomy" id="34638"/>
    <lineage>
        <taxon>Eukaryota</taxon>
        <taxon>Metazoa</taxon>
        <taxon>Ecdysozoa</taxon>
        <taxon>Arthropoda</taxon>
        <taxon>Chelicerata</taxon>
        <taxon>Arachnida</taxon>
        <taxon>Acari</taxon>
        <taxon>Parasitiformes</taxon>
        <taxon>Mesostigmata</taxon>
        <taxon>Gamasina</taxon>
        <taxon>Phytoseioidea</taxon>
        <taxon>Phytoseiidae</taxon>
        <taxon>Typhlodrominae</taxon>
        <taxon>Galendromus</taxon>
    </lineage>
</organism>
<evidence type="ECO:0000259" key="2">
    <source>
        <dbReference type="Pfam" id="PF14688"/>
    </source>
</evidence>
<dbReference type="RefSeq" id="XP_003743609.1">
    <property type="nucleotide sequence ID" value="XM_003743561.3"/>
</dbReference>